<dbReference type="EMBL" id="CP020931">
    <property type="protein sequence ID" value="ARM82627.1"/>
    <property type="molecule type" value="Genomic_DNA"/>
</dbReference>
<keyword evidence="3" id="KW-0413">Isomerase</keyword>
<dbReference type="AlphaFoldDB" id="A0A1W6K5H3"/>
<keyword evidence="2" id="KW-0732">Signal</keyword>
<gene>
    <name evidence="3" type="ORF">MARSALSMR5_00526</name>
</gene>
<evidence type="ECO:0000313" key="4">
    <source>
        <dbReference type="Proteomes" id="UP000193100"/>
    </source>
</evidence>
<dbReference type="GeneID" id="77254521"/>
<accession>A0A1W6K5H3</accession>
<organism evidence="3 4">
    <name type="scientific">Marinobacter salarius</name>
    <dbReference type="NCBI Taxonomy" id="1420917"/>
    <lineage>
        <taxon>Bacteria</taxon>
        <taxon>Pseudomonadati</taxon>
        <taxon>Pseudomonadota</taxon>
        <taxon>Gammaproteobacteria</taxon>
        <taxon>Pseudomonadales</taxon>
        <taxon>Marinobacteraceae</taxon>
        <taxon>Marinobacter</taxon>
    </lineage>
</organism>
<dbReference type="Gene3D" id="2.40.160.10">
    <property type="entry name" value="Porin"/>
    <property type="match status" value="1"/>
</dbReference>
<keyword evidence="1" id="KW-0175">Coiled coil</keyword>
<feature type="signal peptide" evidence="2">
    <location>
        <begin position="1"/>
        <end position="32"/>
    </location>
</feature>
<evidence type="ECO:0000256" key="1">
    <source>
        <dbReference type="SAM" id="Coils"/>
    </source>
</evidence>
<dbReference type="SUPFAM" id="SSF56935">
    <property type="entry name" value="Porins"/>
    <property type="match status" value="1"/>
</dbReference>
<dbReference type="RefSeq" id="WP_227517846.1">
    <property type="nucleotide sequence ID" value="NZ_CP020931.1"/>
</dbReference>
<feature type="chain" id="PRO_5012642215" evidence="2">
    <location>
        <begin position="33"/>
        <end position="398"/>
    </location>
</feature>
<sequence>MYSVYRSTARFTPRFAFSALALTATLSFPTMADDSQRIDQLEQRLDSMQKQMTESSLEKVRLNGFFSTGYTRANNDAGYDEATEQSDLETLSLFGLQSTFSLSRNTDAVLQLVSRGSEDWDTELEWGYLRHQFSNGSELRAGKMRLPLFMESETLEIGYGQPWARPPEAVYDPVPVRSYLGADAAYTINLSGSSIQTRAFAGHLDDDAASLGQTVNVELRNITGLTANWTNYLWTFRGVYAHAEATIGGTPPLGDEEKTEFMGLGLSYDDGSWLLMSELTRVEVDGFYQDTDSAYITLGYRVTEVTPYVTASWVESQDNYERDGTPLEVLDVRRQAYSLGFRWDMTTSVAMKVDWTHARGFGKTTGGLIGNQLDALAGNPGGRFDSTDVYTVRLDAAF</sequence>
<reference evidence="3 4" key="1">
    <citation type="submission" date="2017-04" db="EMBL/GenBank/DDBJ databases">
        <title>Genome Sequence of Marinobacter salarius strain SMR5 Isolated from a culture of the Diatom Skeletonema marinoi.</title>
        <authorList>
            <person name="Topel M."/>
            <person name="Pinder M.I.M."/>
            <person name="Johansson O.N."/>
            <person name="Kourtchenko O."/>
            <person name="Godhe A."/>
            <person name="Clarke A.K."/>
        </authorList>
    </citation>
    <scope>NUCLEOTIDE SEQUENCE [LARGE SCALE GENOMIC DNA]</scope>
    <source>
        <strain evidence="3 4">SMR5</strain>
    </source>
</reference>
<evidence type="ECO:0000313" key="3">
    <source>
        <dbReference type="EMBL" id="ARM82627.1"/>
    </source>
</evidence>
<protein>
    <submittedName>
        <fullName evidence="3">Topoisomerase IV</fullName>
    </submittedName>
</protein>
<dbReference type="InterPro" id="IPR023614">
    <property type="entry name" value="Porin_dom_sf"/>
</dbReference>
<dbReference type="Proteomes" id="UP000193100">
    <property type="component" value="Chromosome"/>
</dbReference>
<proteinExistence type="predicted"/>
<evidence type="ECO:0000256" key="2">
    <source>
        <dbReference type="SAM" id="SignalP"/>
    </source>
</evidence>
<name>A0A1W6K5H3_9GAMM</name>
<feature type="coiled-coil region" evidence="1">
    <location>
        <begin position="31"/>
        <end position="58"/>
    </location>
</feature>
<dbReference type="GO" id="GO:0016853">
    <property type="term" value="F:isomerase activity"/>
    <property type="evidence" value="ECO:0007669"/>
    <property type="project" value="UniProtKB-KW"/>
</dbReference>